<dbReference type="Proteomes" id="UP000324222">
    <property type="component" value="Unassembled WGS sequence"/>
</dbReference>
<dbReference type="EMBL" id="VSRR010069036">
    <property type="protein sequence ID" value="MPC85634.1"/>
    <property type="molecule type" value="Genomic_DNA"/>
</dbReference>
<evidence type="ECO:0000313" key="1">
    <source>
        <dbReference type="EMBL" id="MPC85634.1"/>
    </source>
</evidence>
<name>A0A5B7IZK2_PORTR</name>
<dbReference type="AlphaFoldDB" id="A0A5B7IZK2"/>
<keyword evidence="2" id="KW-1185">Reference proteome</keyword>
<proteinExistence type="predicted"/>
<comment type="caution">
    <text evidence="1">The sequence shown here is derived from an EMBL/GenBank/DDBJ whole genome shotgun (WGS) entry which is preliminary data.</text>
</comment>
<protein>
    <submittedName>
        <fullName evidence="1">Uncharacterized protein</fullName>
    </submittedName>
</protein>
<accession>A0A5B7IZK2</accession>
<organism evidence="1 2">
    <name type="scientific">Portunus trituberculatus</name>
    <name type="common">Swimming crab</name>
    <name type="synonym">Neptunus trituberculatus</name>
    <dbReference type="NCBI Taxonomy" id="210409"/>
    <lineage>
        <taxon>Eukaryota</taxon>
        <taxon>Metazoa</taxon>
        <taxon>Ecdysozoa</taxon>
        <taxon>Arthropoda</taxon>
        <taxon>Crustacea</taxon>
        <taxon>Multicrustacea</taxon>
        <taxon>Malacostraca</taxon>
        <taxon>Eumalacostraca</taxon>
        <taxon>Eucarida</taxon>
        <taxon>Decapoda</taxon>
        <taxon>Pleocyemata</taxon>
        <taxon>Brachyura</taxon>
        <taxon>Eubrachyura</taxon>
        <taxon>Portunoidea</taxon>
        <taxon>Portunidae</taxon>
        <taxon>Portuninae</taxon>
        <taxon>Portunus</taxon>
    </lineage>
</organism>
<reference evidence="1 2" key="1">
    <citation type="submission" date="2019-05" db="EMBL/GenBank/DDBJ databases">
        <title>Another draft genome of Portunus trituberculatus and its Hox gene families provides insights of decapod evolution.</title>
        <authorList>
            <person name="Jeong J.-H."/>
            <person name="Song I."/>
            <person name="Kim S."/>
            <person name="Choi T."/>
            <person name="Kim D."/>
            <person name="Ryu S."/>
            <person name="Kim W."/>
        </authorList>
    </citation>
    <scope>NUCLEOTIDE SEQUENCE [LARGE SCALE GENOMIC DNA]</scope>
    <source>
        <tissue evidence="1">Muscle</tissue>
    </source>
</reference>
<sequence>MQAQSTPMFAPTLEVKDDGLRPTLHAAVIHRLTWRAVAAVLHHSSQARHPIRYPYLGVYGHHLPSPPNTWPPPTPANLITCPYRKGTGREEVGEEGGCFTLPVFFHPPKTQPPAAQEGLVNLRLCDVTIRMFAVVHPSLV</sequence>
<gene>
    <name evidence="1" type="ORF">E2C01_080416</name>
</gene>
<evidence type="ECO:0000313" key="2">
    <source>
        <dbReference type="Proteomes" id="UP000324222"/>
    </source>
</evidence>